<sequence>MTPFNVLGPLEVVRDSTSVPLGGLRRRATLAYLLLHANSTVPVDRLVDALWHEEQPQSARKILQNAVSSLRRSDDLLCSIVTCRDGYLLRVAPEHIDASCFRDLAERGRRELVRGQWRQAAATLRRALGLWRGEALADLLEVGLRWPELTELNEAGVAAFEDRVTADLMLGRHTEVVAELAVALDADPARERMCGQFMLALYRSGRHTDALDAYRRTCRAPAADPGPAPGAELSRLENEILLHDPVLHATEAVLRFVDWPHRSSDGGNEIGRAVINGLSHPATS</sequence>
<dbReference type="Gene3D" id="1.10.10.10">
    <property type="entry name" value="Winged helix-like DNA-binding domain superfamily/Winged helix DNA-binding domain"/>
    <property type="match status" value="1"/>
</dbReference>
<evidence type="ECO:0000256" key="2">
    <source>
        <dbReference type="ARBA" id="ARBA00023015"/>
    </source>
</evidence>
<name>A0ABV3DKZ2_9ACTN</name>
<keyword evidence="3" id="KW-0804">Transcription</keyword>
<dbReference type="InterPro" id="IPR051677">
    <property type="entry name" value="AfsR-DnrI-RedD_regulator"/>
</dbReference>
<dbReference type="SUPFAM" id="SSF46894">
    <property type="entry name" value="C-terminal effector domain of the bipartite response regulators"/>
    <property type="match status" value="1"/>
</dbReference>
<protein>
    <submittedName>
        <fullName evidence="5">AfsR/SARP family transcriptional regulator</fullName>
    </submittedName>
</protein>
<accession>A0ABV3DKZ2</accession>
<dbReference type="CDD" id="cd15831">
    <property type="entry name" value="BTAD"/>
    <property type="match status" value="1"/>
</dbReference>
<dbReference type="Gene3D" id="1.25.40.10">
    <property type="entry name" value="Tetratricopeptide repeat domain"/>
    <property type="match status" value="1"/>
</dbReference>
<reference evidence="5 6" key="1">
    <citation type="submission" date="2024-06" db="EMBL/GenBank/DDBJ databases">
        <title>The Natural Products Discovery Center: Release of the First 8490 Sequenced Strains for Exploring Actinobacteria Biosynthetic Diversity.</title>
        <authorList>
            <person name="Kalkreuter E."/>
            <person name="Kautsar S.A."/>
            <person name="Yang D."/>
            <person name="Bader C.D."/>
            <person name="Teijaro C.N."/>
            <person name="Fluegel L."/>
            <person name="Davis C.M."/>
            <person name="Simpson J.R."/>
            <person name="Lauterbach L."/>
            <person name="Steele A.D."/>
            <person name="Gui C."/>
            <person name="Meng S."/>
            <person name="Li G."/>
            <person name="Viehrig K."/>
            <person name="Ye F."/>
            <person name="Su P."/>
            <person name="Kiefer A.F."/>
            <person name="Nichols A."/>
            <person name="Cepeda A.J."/>
            <person name="Yan W."/>
            <person name="Fan B."/>
            <person name="Jiang Y."/>
            <person name="Adhikari A."/>
            <person name="Zheng C.-J."/>
            <person name="Schuster L."/>
            <person name="Cowan T.M."/>
            <person name="Smanski M.J."/>
            <person name="Chevrette M.G."/>
            <person name="De Carvalho L.P.S."/>
            <person name="Shen B."/>
        </authorList>
    </citation>
    <scope>NUCLEOTIDE SEQUENCE [LARGE SCALE GENOMIC DNA]</scope>
    <source>
        <strain evidence="5 6">NPDC048946</strain>
    </source>
</reference>
<evidence type="ECO:0000256" key="1">
    <source>
        <dbReference type="ARBA" id="ARBA00023012"/>
    </source>
</evidence>
<dbReference type="RefSeq" id="WP_358356906.1">
    <property type="nucleotide sequence ID" value="NZ_JBEZFP010000063.1"/>
</dbReference>
<dbReference type="Proteomes" id="UP001551482">
    <property type="component" value="Unassembled WGS sequence"/>
</dbReference>
<dbReference type="PANTHER" id="PTHR35807:SF1">
    <property type="entry name" value="TRANSCRIPTIONAL REGULATOR REDD"/>
    <property type="match status" value="1"/>
</dbReference>
<comment type="caution">
    <text evidence="5">The sequence shown here is derived from an EMBL/GenBank/DDBJ whole genome shotgun (WGS) entry which is preliminary data.</text>
</comment>
<dbReference type="InterPro" id="IPR016032">
    <property type="entry name" value="Sig_transdc_resp-reg_C-effctor"/>
</dbReference>
<organism evidence="5 6">
    <name type="scientific">Streptodolium elevatio</name>
    <dbReference type="NCBI Taxonomy" id="3157996"/>
    <lineage>
        <taxon>Bacteria</taxon>
        <taxon>Bacillati</taxon>
        <taxon>Actinomycetota</taxon>
        <taxon>Actinomycetes</taxon>
        <taxon>Kitasatosporales</taxon>
        <taxon>Streptomycetaceae</taxon>
        <taxon>Streptodolium</taxon>
    </lineage>
</organism>
<dbReference type="PANTHER" id="PTHR35807">
    <property type="entry name" value="TRANSCRIPTIONAL REGULATOR REDD-RELATED"/>
    <property type="match status" value="1"/>
</dbReference>
<evidence type="ECO:0000259" key="4">
    <source>
        <dbReference type="SMART" id="SM01043"/>
    </source>
</evidence>
<dbReference type="InterPro" id="IPR036388">
    <property type="entry name" value="WH-like_DNA-bd_sf"/>
</dbReference>
<evidence type="ECO:0000313" key="5">
    <source>
        <dbReference type="EMBL" id="MEU8136412.1"/>
    </source>
</evidence>
<proteinExistence type="predicted"/>
<feature type="domain" description="Bacterial transcriptional activator" evidence="4">
    <location>
        <begin position="96"/>
        <end position="241"/>
    </location>
</feature>
<evidence type="ECO:0000256" key="3">
    <source>
        <dbReference type="ARBA" id="ARBA00023163"/>
    </source>
</evidence>
<dbReference type="InterPro" id="IPR005158">
    <property type="entry name" value="BTAD"/>
</dbReference>
<evidence type="ECO:0000313" key="6">
    <source>
        <dbReference type="Proteomes" id="UP001551482"/>
    </source>
</evidence>
<dbReference type="InterPro" id="IPR011990">
    <property type="entry name" value="TPR-like_helical_dom_sf"/>
</dbReference>
<keyword evidence="1" id="KW-0902">Two-component regulatory system</keyword>
<dbReference type="SMART" id="SM01043">
    <property type="entry name" value="BTAD"/>
    <property type="match status" value="1"/>
</dbReference>
<dbReference type="SUPFAM" id="SSF48452">
    <property type="entry name" value="TPR-like"/>
    <property type="match status" value="1"/>
</dbReference>
<keyword evidence="2" id="KW-0805">Transcription regulation</keyword>
<dbReference type="Pfam" id="PF03704">
    <property type="entry name" value="BTAD"/>
    <property type="match status" value="1"/>
</dbReference>
<dbReference type="EMBL" id="JBEZFP010000063">
    <property type="protein sequence ID" value="MEU8136412.1"/>
    <property type="molecule type" value="Genomic_DNA"/>
</dbReference>
<gene>
    <name evidence="5" type="ORF">AB0C36_23240</name>
</gene>
<keyword evidence="6" id="KW-1185">Reference proteome</keyword>